<protein>
    <submittedName>
        <fullName evidence="1">Uncharacterized protein</fullName>
    </submittedName>
</protein>
<dbReference type="OrthoDB" id="5881038at2"/>
<comment type="caution">
    <text evidence="1">The sequence shown here is derived from an EMBL/GenBank/DDBJ whole genome shotgun (WGS) entry which is preliminary data.</text>
</comment>
<sequence length="145" mass="16119">MKNKALLATFIAFGVFILVGQQANLFGSNKPESFPKLPDSPQFAVSTQHDGTWLGRRVDVTGNNMCERTTITGKVVDGFATLNLTYNGTSLKGWINADEGELTLYASNRQWDYRFSGSVGKDKIQGKWFLTNGPCKGTWYLEKQV</sequence>
<evidence type="ECO:0000313" key="2">
    <source>
        <dbReference type="Proteomes" id="UP000030451"/>
    </source>
</evidence>
<gene>
    <name evidence="1" type="ORF">NM06_19680</name>
</gene>
<dbReference type="Proteomes" id="UP000030451">
    <property type="component" value="Unassembled WGS sequence"/>
</dbReference>
<dbReference type="STRING" id="379097.SE23_02970"/>
<name>A0A0A5JG46_PHOS4</name>
<organism evidence="1 2">
    <name type="scientific">Photobacterium sp. (strain ATCC 43367)</name>
    <dbReference type="NCBI Taxonomy" id="379097"/>
    <lineage>
        <taxon>Bacteria</taxon>
        <taxon>Pseudomonadati</taxon>
        <taxon>Pseudomonadota</taxon>
        <taxon>Gammaproteobacteria</taxon>
        <taxon>Vibrionales</taxon>
        <taxon>Vibrionaceae</taxon>
        <taxon>Vibrio</taxon>
        <taxon>Vibrio oreintalis group</taxon>
    </lineage>
</organism>
<dbReference type="AlphaFoldDB" id="A0A0A5JG46"/>
<accession>A0A0A5JG46</accession>
<dbReference type="EMBL" id="JRWP01000059">
    <property type="protein sequence ID" value="KGY06948.1"/>
    <property type="molecule type" value="Genomic_DNA"/>
</dbReference>
<proteinExistence type="predicted"/>
<reference evidence="1 2" key="1">
    <citation type="submission" date="2014-10" db="EMBL/GenBank/DDBJ databases">
        <title>Genome sequencing of Vibrio sinaloensis T08.</title>
        <authorList>
            <person name="Chan K.-G."/>
            <person name="Mohamad N.I."/>
        </authorList>
    </citation>
    <scope>NUCLEOTIDE SEQUENCE [LARGE SCALE GENOMIC DNA]</scope>
    <source>
        <strain evidence="1 2">T08</strain>
    </source>
</reference>
<evidence type="ECO:0000313" key="1">
    <source>
        <dbReference type="EMBL" id="KGY06948.1"/>
    </source>
</evidence>
<dbReference type="RefSeq" id="WP_038193207.1">
    <property type="nucleotide sequence ID" value="NZ_JRWP01000059.1"/>
</dbReference>